<dbReference type="GO" id="GO:0016740">
    <property type="term" value="F:transferase activity"/>
    <property type="evidence" value="ECO:0007669"/>
    <property type="project" value="UniProtKB-KW"/>
</dbReference>
<dbReference type="Proteomes" id="UP000199411">
    <property type="component" value="Unassembled WGS sequence"/>
</dbReference>
<dbReference type="Pfam" id="PF00535">
    <property type="entry name" value="Glycos_transf_2"/>
    <property type="match status" value="1"/>
</dbReference>
<dbReference type="InterPro" id="IPR001173">
    <property type="entry name" value="Glyco_trans_2-like"/>
</dbReference>
<reference evidence="3" key="1">
    <citation type="submission" date="2016-10" db="EMBL/GenBank/DDBJ databases">
        <authorList>
            <person name="Varghese N."/>
            <person name="Submissions S."/>
        </authorList>
    </citation>
    <scope>NUCLEOTIDE SEQUENCE [LARGE SCALE GENOMIC DNA]</scope>
    <source>
        <strain evidence="3">DSM 8415</strain>
    </source>
</reference>
<proteinExistence type="predicted"/>
<dbReference type="AlphaFoldDB" id="A0A1G6JX14"/>
<dbReference type="OrthoDB" id="9790005at2"/>
<protein>
    <submittedName>
        <fullName evidence="2">Rhamnosyltransferase</fullName>
    </submittedName>
</protein>
<dbReference type="Gene3D" id="3.90.550.10">
    <property type="entry name" value="Spore Coat Polysaccharide Biosynthesis Protein SpsA, Chain A"/>
    <property type="match status" value="1"/>
</dbReference>
<dbReference type="InterPro" id="IPR050834">
    <property type="entry name" value="Glycosyltransf_2"/>
</dbReference>
<dbReference type="SUPFAM" id="SSF53448">
    <property type="entry name" value="Nucleotide-diphospho-sugar transferases"/>
    <property type="match status" value="1"/>
</dbReference>
<evidence type="ECO:0000313" key="2">
    <source>
        <dbReference type="EMBL" id="SDC22536.1"/>
    </source>
</evidence>
<evidence type="ECO:0000313" key="3">
    <source>
        <dbReference type="Proteomes" id="UP000199411"/>
    </source>
</evidence>
<evidence type="ECO:0000259" key="1">
    <source>
        <dbReference type="Pfam" id="PF00535"/>
    </source>
</evidence>
<dbReference type="GO" id="GO:0044010">
    <property type="term" value="P:single-species biofilm formation"/>
    <property type="evidence" value="ECO:0007669"/>
    <property type="project" value="TreeGrafter"/>
</dbReference>
<keyword evidence="3" id="KW-1185">Reference proteome</keyword>
<organism evidence="2 3">
    <name type="scientific">Desulfurella multipotens</name>
    <dbReference type="NCBI Taxonomy" id="79269"/>
    <lineage>
        <taxon>Bacteria</taxon>
        <taxon>Pseudomonadati</taxon>
        <taxon>Campylobacterota</taxon>
        <taxon>Desulfurellia</taxon>
        <taxon>Desulfurellales</taxon>
        <taxon>Desulfurellaceae</taxon>
        <taxon>Desulfurella</taxon>
    </lineage>
</organism>
<keyword evidence="2" id="KW-0808">Transferase</keyword>
<dbReference type="PANTHER" id="PTHR43685">
    <property type="entry name" value="GLYCOSYLTRANSFERASE"/>
    <property type="match status" value="1"/>
</dbReference>
<feature type="domain" description="Glycosyltransferase 2-like" evidence="1">
    <location>
        <begin position="4"/>
        <end position="167"/>
    </location>
</feature>
<accession>A0A1G6JX14</accession>
<gene>
    <name evidence="2" type="ORF">SAMN05660835_00487</name>
</gene>
<dbReference type="InterPro" id="IPR029044">
    <property type="entry name" value="Nucleotide-diphossugar_trans"/>
</dbReference>
<sequence>MNVSVVIPTLNAQKTIAAVLLRLRQEDVKDIIIIDSSSDDNTQKIANAFTDRVYVIKRANFNHGLTRNLALDMAKFNIVVFLTQDAILCKDSIAKLIRNFDQKDVAIVYGRQLPHKNADAFSKHLRYFNYPNYSIKKTFDKKDVYGVKLAFNSNSFSAYKKDVVQSLGGFPKLDFGEDVYMAAKVLLAGWAVYYDNKACVYHSHNYSLKEEFERYLAVGKFYKSQNWIMQTFGKTTKEGLNYITDQFSFIAKSGRFELLPQFLLKDVLKFFAYKIA</sequence>
<dbReference type="RefSeq" id="WP_092127944.1">
    <property type="nucleotide sequence ID" value="NZ_FMYU01000003.1"/>
</dbReference>
<name>A0A1G6JX14_9BACT</name>
<dbReference type="EMBL" id="FMYU01000003">
    <property type="protein sequence ID" value="SDC22536.1"/>
    <property type="molecule type" value="Genomic_DNA"/>
</dbReference>
<dbReference type="PANTHER" id="PTHR43685:SF13">
    <property type="entry name" value="O ANTIGEN BIOSYNTHESIS RHAMNOSYLTRANSFERASE RFBN"/>
    <property type="match status" value="1"/>
</dbReference>